<feature type="domain" description="ATP-grasp" evidence="2">
    <location>
        <begin position="669"/>
        <end position="865"/>
    </location>
</feature>
<dbReference type="Gene3D" id="3.30.1490.20">
    <property type="entry name" value="ATP-grasp fold, A domain"/>
    <property type="match status" value="1"/>
</dbReference>
<comment type="caution">
    <text evidence="4">The sequence shown here is derived from an EMBL/GenBank/DDBJ whole genome shotgun (WGS) entry which is preliminary data.</text>
</comment>
<proteinExistence type="predicted"/>
<dbReference type="OMA" id="IVIYMES"/>
<dbReference type="EMBL" id="PNQX01000001">
    <property type="protein sequence ID" value="PMQ20615.1"/>
    <property type="molecule type" value="Genomic_DNA"/>
</dbReference>
<dbReference type="Proteomes" id="UP000235739">
    <property type="component" value="Unassembled WGS sequence"/>
</dbReference>
<dbReference type="PROSITE" id="PS51186">
    <property type="entry name" value="GNAT"/>
    <property type="match status" value="1"/>
</dbReference>
<dbReference type="InterPro" id="IPR011761">
    <property type="entry name" value="ATP-grasp"/>
</dbReference>
<keyword evidence="1" id="KW-0547">Nucleotide-binding</keyword>
<dbReference type="Gene3D" id="3.40.630.30">
    <property type="match status" value="1"/>
</dbReference>
<dbReference type="RefSeq" id="WP_013349356.1">
    <property type="nucleotide sequence ID" value="NZ_JBQDJG010000031.1"/>
</dbReference>
<dbReference type="Pfam" id="PF13607">
    <property type="entry name" value="Succ_CoA_lig"/>
    <property type="match status" value="1"/>
</dbReference>
<dbReference type="SUPFAM" id="SSF51735">
    <property type="entry name" value="NAD(P)-binding Rossmann-fold domains"/>
    <property type="match status" value="1"/>
</dbReference>
<dbReference type="SMART" id="SM00881">
    <property type="entry name" value="CoA_binding"/>
    <property type="match status" value="1"/>
</dbReference>
<dbReference type="InterPro" id="IPR000182">
    <property type="entry name" value="GNAT_dom"/>
</dbReference>
<reference evidence="4 5" key="1">
    <citation type="journal article" date="2017" name="Elife">
        <title>Extensive horizontal gene transfer in cheese-associated bacteria.</title>
        <authorList>
            <person name="Bonham K.S."/>
            <person name="Wolfe B.E."/>
            <person name="Dutton R.J."/>
        </authorList>
    </citation>
    <scope>NUCLEOTIDE SEQUENCE [LARGE SCALE GENOMIC DNA]</scope>
    <source>
        <strain evidence="4 5">JB182</strain>
    </source>
</reference>
<dbReference type="InterPro" id="IPR036291">
    <property type="entry name" value="NAD(P)-bd_dom_sf"/>
</dbReference>
<protein>
    <submittedName>
        <fullName evidence="4">GNAT family N-acetyltransferase</fullName>
    </submittedName>
</protein>
<dbReference type="Pfam" id="PF13549">
    <property type="entry name" value="ATP-grasp_5"/>
    <property type="match status" value="1"/>
</dbReference>
<organism evidence="4 5">
    <name type="scientific">Glutamicibacter arilaitensis</name>
    <dbReference type="NCBI Taxonomy" id="256701"/>
    <lineage>
        <taxon>Bacteria</taxon>
        <taxon>Bacillati</taxon>
        <taxon>Actinomycetota</taxon>
        <taxon>Actinomycetes</taxon>
        <taxon>Micrococcales</taxon>
        <taxon>Micrococcaceae</taxon>
        <taxon>Glutamicibacter</taxon>
    </lineage>
</organism>
<evidence type="ECO:0000259" key="2">
    <source>
        <dbReference type="PROSITE" id="PS50975"/>
    </source>
</evidence>
<name>A0A2N7S3A9_9MICC</name>
<dbReference type="PANTHER" id="PTHR42793">
    <property type="entry name" value="COA BINDING DOMAIN CONTAINING PROTEIN"/>
    <property type="match status" value="1"/>
</dbReference>
<dbReference type="GO" id="GO:0016747">
    <property type="term" value="F:acyltransferase activity, transferring groups other than amino-acyl groups"/>
    <property type="evidence" value="ECO:0007669"/>
    <property type="project" value="InterPro"/>
</dbReference>
<dbReference type="Pfam" id="PF00583">
    <property type="entry name" value="Acetyltransf_1"/>
    <property type="match status" value="1"/>
</dbReference>
<dbReference type="PROSITE" id="PS50975">
    <property type="entry name" value="ATP_GRASP"/>
    <property type="match status" value="1"/>
</dbReference>
<evidence type="ECO:0000259" key="3">
    <source>
        <dbReference type="PROSITE" id="PS51186"/>
    </source>
</evidence>
<evidence type="ECO:0000313" key="4">
    <source>
        <dbReference type="EMBL" id="PMQ20615.1"/>
    </source>
</evidence>
<feature type="domain" description="N-acetyltransferase" evidence="3">
    <location>
        <begin position="26"/>
        <end position="177"/>
    </location>
</feature>
<keyword evidence="1" id="KW-0067">ATP-binding</keyword>
<dbReference type="Gene3D" id="3.40.50.720">
    <property type="entry name" value="NAD(P)-binding Rossmann-like Domain"/>
    <property type="match status" value="1"/>
</dbReference>
<keyword evidence="4" id="KW-0808">Transferase</keyword>
<dbReference type="InterPro" id="IPR032875">
    <property type="entry name" value="Succ_CoA_lig_flav_dom"/>
</dbReference>
<dbReference type="GO" id="GO:0046872">
    <property type="term" value="F:metal ion binding"/>
    <property type="evidence" value="ECO:0007669"/>
    <property type="project" value="InterPro"/>
</dbReference>
<dbReference type="Gene3D" id="3.30.470.20">
    <property type="entry name" value="ATP-grasp fold, B domain"/>
    <property type="match status" value="1"/>
</dbReference>
<evidence type="ECO:0000313" key="5">
    <source>
        <dbReference type="Proteomes" id="UP000235739"/>
    </source>
</evidence>
<dbReference type="InterPro" id="IPR016102">
    <property type="entry name" value="Succinyl-CoA_synth-like"/>
</dbReference>
<dbReference type="PANTHER" id="PTHR42793:SF1">
    <property type="entry name" value="PEPTIDYL-LYSINE N-ACETYLTRANSFERASE PATZ"/>
    <property type="match status" value="1"/>
</dbReference>
<dbReference type="SUPFAM" id="SSF55729">
    <property type="entry name" value="Acyl-CoA N-acyltransferases (Nat)"/>
    <property type="match status" value="1"/>
</dbReference>
<dbReference type="SUPFAM" id="SSF52210">
    <property type="entry name" value="Succinyl-CoA synthetase domains"/>
    <property type="match status" value="2"/>
</dbReference>
<dbReference type="InterPro" id="IPR003781">
    <property type="entry name" value="CoA-bd"/>
</dbReference>
<dbReference type="InterPro" id="IPR016181">
    <property type="entry name" value="Acyl_CoA_acyltransferase"/>
</dbReference>
<sequence length="886" mass="95574">MVDRKLSAAYPAHWEADVVLRDGTTAHLRPITPQDAHALQEMHKHQSETSVYLRYFTYKSSLTPKELERFTNVDHVNRVAFTVVRGSKIIGVGRYDRLDDPLEAEVAFNVSDEYQGTGIGSILLEHLAAAARENDIEKFSAEVLPENRKMLTVFSDAGYAVARHFEDGVVMLEFSISPTEKSREVTEAREHRAEASSVAGLLAPKSVAVIGASRSWGKLGHDVLEQIIEAGYTGAVYAVNDAALEVGGMVAYGKVTEIPGPVDVAFLCIPRDRVNDAIKDCAAHGVKSLVVMTSGYETSEGLSAQRELVSLARANGMRVVGPGSAGLINTDPQVKLHATGSQHIPKAGNVGFFTQSAAMGTVIQGVALQQGVGTSSAISAGLRADVSGNDAMQFFEDDPRTHVVALYLESFGNPRKFARIARRLARSKPVIVAKTDVMGRRLPPGHSVRVGQAAPGAMNAILRQSGVIRVRSSEELLDVTSLLSVFQPPKGPNVAVLSNSSTIAEVVCDVAEDRSLNTIVQTEVLDYSMGQSKAIPLLRARLKELVENPEIHSILLAHLPYDELDTSAVLKVAKEFSDQPKPVVALVPGLADSKISGGLKQGVPLYTSPTTAIGALAKAYGYQQWVDVPYDPMKDPEGIDIEGAAQYLDELVQSISGTNLLELNDAQVEKLLEFYGIKFLAHRVVHTAQEAVAAAEEFGWPVALKANDPDLRQRLDLGGVRLSIPDKKSLEANFTHMKSLMAAYGVDSLEVQSMAPAGQACVVKAVEDPLLGPVISFGLSGDPVNLLDDWAHGVAPFSTHDLEQLIRRPRSSVRLFGYQGLPAVDLEGLKDFITRVSLLKDNHPEVTVAKFAPITVAANSLSVLAVNIQISNAEQRTDSVRRALRN</sequence>
<dbReference type="GO" id="GO:0005524">
    <property type="term" value="F:ATP binding"/>
    <property type="evidence" value="ECO:0007669"/>
    <property type="project" value="UniProtKB-UniRule"/>
</dbReference>
<dbReference type="Gene3D" id="3.40.50.261">
    <property type="entry name" value="Succinyl-CoA synthetase domains"/>
    <property type="match status" value="2"/>
</dbReference>
<dbReference type="GeneID" id="303185610"/>
<dbReference type="AlphaFoldDB" id="A0A2N7S3A9"/>
<gene>
    <name evidence="4" type="ORF">CIK84_03130</name>
</gene>
<dbReference type="InterPro" id="IPR013815">
    <property type="entry name" value="ATP_grasp_subdomain_1"/>
</dbReference>
<dbReference type="Pfam" id="PF13380">
    <property type="entry name" value="CoA_binding_2"/>
    <property type="match status" value="1"/>
</dbReference>
<accession>A0A2N7S3A9</accession>
<dbReference type="SUPFAM" id="SSF56059">
    <property type="entry name" value="Glutathione synthetase ATP-binding domain-like"/>
    <property type="match status" value="1"/>
</dbReference>
<dbReference type="CDD" id="cd04301">
    <property type="entry name" value="NAT_SF"/>
    <property type="match status" value="1"/>
</dbReference>
<evidence type="ECO:0000256" key="1">
    <source>
        <dbReference type="PROSITE-ProRule" id="PRU00409"/>
    </source>
</evidence>